<comment type="catalytic activity">
    <reaction evidence="8 9">
        <text>tRNA(Arg) + L-arginine + ATP = L-arginyl-tRNA(Arg) + AMP + diphosphate</text>
        <dbReference type="Rhea" id="RHEA:20301"/>
        <dbReference type="Rhea" id="RHEA-COMP:9658"/>
        <dbReference type="Rhea" id="RHEA-COMP:9673"/>
        <dbReference type="ChEBI" id="CHEBI:30616"/>
        <dbReference type="ChEBI" id="CHEBI:32682"/>
        <dbReference type="ChEBI" id="CHEBI:33019"/>
        <dbReference type="ChEBI" id="CHEBI:78442"/>
        <dbReference type="ChEBI" id="CHEBI:78513"/>
        <dbReference type="ChEBI" id="CHEBI:456215"/>
        <dbReference type="EC" id="6.1.1.19"/>
    </reaction>
</comment>
<dbReference type="Pfam" id="PF03485">
    <property type="entry name" value="Arg_tRNA_synt_N"/>
    <property type="match status" value="1"/>
</dbReference>
<dbReference type="SMART" id="SM01016">
    <property type="entry name" value="Arg_tRNA_synt_N"/>
    <property type="match status" value="1"/>
</dbReference>
<evidence type="ECO:0000313" key="14">
    <source>
        <dbReference type="Proteomes" id="UP000092498"/>
    </source>
</evidence>
<dbReference type="Pfam" id="PF00750">
    <property type="entry name" value="tRNA-synt_1d"/>
    <property type="match status" value="1"/>
</dbReference>
<evidence type="ECO:0000256" key="9">
    <source>
        <dbReference type="HAMAP-Rule" id="MF_00123"/>
    </source>
</evidence>
<keyword evidence="2 9" id="KW-0963">Cytoplasm</keyword>
<dbReference type="PANTHER" id="PTHR11956:SF5">
    <property type="entry name" value="ARGININE--TRNA LIGASE, CYTOPLASMIC"/>
    <property type="match status" value="1"/>
</dbReference>
<protein>
    <recommendedName>
        <fullName evidence="9">Arginine--tRNA ligase</fullName>
        <ecNumber evidence="9">6.1.1.19</ecNumber>
    </recommendedName>
    <alternativeName>
        <fullName evidence="9">Arginyl-tRNA synthetase</fullName>
        <shortName evidence="9">ArgRS</shortName>
    </alternativeName>
</protein>
<dbReference type="GO" id="GO:0005737">
    <property type="term" value="C:cytoplasm"/>
    <property type="evidence" value="ECO:0007669"/>
    <property type="project" value="UniProtKB-SubCell"/>
</dbReference>
<dbReference type="Gene3D" id="3.40.50.620">
    <property type="entry name" value="HUPs"/>
    <property type="match status" value="1"/>
</dbReference>
<dbReference type="AlphaFoldDB" id="A0A1B1AMX5"/>
<comment type="subcellular location">
    <subcellularLocation>
        <location evidence="9">Cytoplasm</location>
    </subcellularLocation>
</comment>
<accession>A0A1B1AMX5</accession>
<sequence length="596" mass="65048">MKDLASAFTAANAAVFAKLGLDSKHADVRRSDRPDLGEFQANGALAVAKAAGKKPQEVAQAVAADWSATELSPAPTIAGPGFLNFKVTADALAKRAQFVANDDRAGANLVEHKRRVVVDYGGPNVAKGMHVGHLRASIIGESVKRIYRFRGDEVWGDAHFGDWGFQMGLVITALEDELGGFDDQAKLDARLKALTLEQLEAIYPAYAKRVKEGDIGVRDRARKATAALQGGSELHRTIWKAMHDVSMAAQKRDFASLGVDFDLWLGESDADPLIPEMVEDLDKKSLLEDDQGARILRVANPGETKKKKRDDGTVVEVESPDPLLVVSSEGSAMYGTTDLATIVQRMRDQKPDLILYCVDQRQADHFEQVYRAAAKAGYAQRDQLEHIGFGTMNGPDGTPFKTRAGGVLKLQDLIGQAEEKARARLKENEIGADFSADEFEDVAHKVAIAAIKFADLSNFRGTSYIFDLDRFMSFEGKTGPYLLYQAVRIKSILRKAEEAQMRAGAIAIEHDAERSLALALDAFDGALRAAYDKKAPHFLAEHAYNLAQTFSGFYSHCPILPSEGDVRASRLALAAATLKQLTLTLDLLGMDVPERM</sequence>
<dbReference type="SMART" id="SM00836">
    <property type="entry name" value="DALR_1"/>
    <property type="match status" value="1"/>
</dbReference>
<dbReference type="Gene3D" id="1.10.730.10">
    <property type="entry name" value="Isoleucyl-tRNA Synthetase, Domain 1"/>
    <property type="match status" value="1"/>
</dbReference>
<dbReference type="EMBL" id="CP013244">
    <property type="protein sequence ID" value="ANP47928.1"/>
    <property type="molecule type" value="Genomic_DNA"/>
</dbReference>
<dbReference type="OrthoDB" id="9803211at2"/>
<dbReference type="EC" id="6.1.1.19" evidence="9"/>
<dbReference type="InterPro" id="IPR001278">
    <property type="entry name" value="Arg-tRNA-ligase"/>
</dbReference>
<dbReference type="PANTHER" id="PTHR11956">
    <property type="entry name" value="ARGINYL-TRNA SYNTHETASE"/>
    <property type="match status" value="1"/>
</dbReference>
<dbReference type="PROSITE" id="PS00178">
    <property type="entry name" value="AA_TRNA_LIGASE_I"/>
    <property type="match status" value="1"/>
</dbReference>
<evidence type="ECO:0000256" key="1">
    <source>
        <dbReference type="ARBA" id="ARBA00005594"/>
    </source>
</evidence>
<dbReference type="PRINTS" id="PR01038">
    <property type="entry name" value="TRNASYNTHARG"/>
</dbReference>
<dbReference type="InterPro" id="IPR008909">
    <property type="entry name" value="DALR_anticod-bd"/>
</dbReference>
<dbReference type="SUPFAM" id="SSF47323">
    <property type="entry name" value="Anticodon-binding domain of a subclass of class I aminoacyl-tRNA synthetases"/>
    <property type="match status" value="1"/>
</dbReference>
<comment type="subunit">
    <text evidence="9">Monomer.</text>
</comment>
<dbReference type="SUPFAM" id="SSF55190">
    <property type="entry name" value="Arginyl-tRNA synthetase (ArgRS), N-terminal 'additional' domain"/>
    <property type="match status" value="1"/>
</dbReference>
<dbReference type="NCBIfam" id="TIGR00456">
    <property type="entry name" value="argS"/>
    <property type="match status" value="1"/>
</dbReference>
<evidence type="ECO:0000256" key="6">
    <source>
        <dbReference type="ARBA" id="ARBA00022917"/>
    </source>
</evidence>
<dbReference type="InterPro" id="IPR005148">
    <property type="entry name" value="Arg-tRNA-synth_N"/>
</dbReference>
<evidence type="ECO:0000256" key="3">
    <source>
        <dbReference type="ARBA" id="ARBA00022598"/>
    </source>
</evidence>
<dbReference type="Gene3D" id="3.30.1360.70">
    <property type="entry name" value="Arginyl tRNA synthetase N-terminal domain"/>
    <property type="match status" value="1"/>
</dbReference>
<dbReference type="KEGG" id="cbot:ATE48_03325"/>
<evidence type="ECO:0000256" key="4">
    <source>
        <dbReference type="ARBA" id="ARBA00022741"/>
    </source>
</evidence>
<dbReference type="GO" id="GO:0006420">
    <property type="term" value="P:arginyl-tRNA aminoacylation"/>
    <property type="evidence" value="ECO:0007669"/>
    <property type="project" value="UniProtKB-UniRule"/>
</dbReference>
<dbReference type="RefSeq" id="WP_066774547.1">
    <property type="nucleotide sequence ID" value="NZ_CP013244.1"/>
</dbReference>
<evidence type="ECO:0000256" key="2">
    <source>
        <dbReference type="ARBA" id="ARBA00022490"/>
    </source>
</evidence>
<comment type="similarity">
    <text evidence="1 9 10">Belongs to the class-I aminoacyl-tRNA synthetase family.</text>
</comment>
<dbReference type="Proteomes" id="UP000092498">
    <property type="component" value="Chromosome"/>
</dbReference>
<gene>
    <name evidence="9" type="primary">argS</name>
    <name evidence="13" type="ORF">ATE48_03325</name>
</gene>
<dbReference type="STRING" id="1759059.ATE48_03325"/>
<evidence type="ECO:0000259" key="11">
    <source>
        <dbReference type="SMART" id="SM00836"/>
    </source>
</evidence>
<dbReference type="Pfam" id="PF05746">
    <property type="entry name" value="DALR_1"/>
    <property type="match status" value="1"/>
</dbReference>
<dbReference type="FunCoup" id="A0A1B1AMX5">
    <property type="interactions" value="532"/>
</dbReference>
<dbReference type="GO" id="GO:0004814">
    <property type="term" value="F:arginine-tRNA ligase activity"/>
    <property type="evidence" value="ECO:0007669"/>
    <property type="project" value="UniProtKB-UniRule"/>
</dbReference>
<evidence type="ECO:0000259" key="12">
    <source>
        <dbReference type="SMART" id="SM01016"/>
    </source>
</evidence>
<evidence type="ECO:0000256" key="7">
    <source>
        <dbReference type="ARBA" id="ARBA00023146"/>
    </source>
</evidence>
<keyword evidence="3 9" id="KW-0436">Ligase</keyword>
<feature type="domain" description="Arginyl tRNA synthetase N-terminal" evidence="12">
    <location>
        <begin position="2"/>
        <end position="87"/>
    </location>
</feature>
<keyword evidence="7 9" id="KW-0030">Aminoacyl-tRNA synthetase</keyword>
<dbReference type="InterPro" id="IPR036695">
    <property type="entry name" value="Arg-tRNA-synth_N_sf"/>
</dbReference>
<evidence type="ECO:0000256" key="10">
    <source>
        <dbReference type="RuleBase" id="RU363038"/>
    </source>
</evidence>
<reference evidence="13 14" key="1">
    <citation type="submission" date="2015-11" db="EMBL/GenBank/DDBJ databases">
        <title>Whole-Genome Sequence of Candidatus Oderbacter manganicum from the National Park Lower Oder Valley, Germany.</title>
        <authorList>
            <person name="Braun B."/>
            <person name="Liere K."/>
            <person name="Szewzyk U."/>
        </authorList>
    </citation>
    <scope>NUCLEOTIDE SEQUENCE [LARGE SCALE GENOMIC DNA]</scope>
    <source>
        <strain evidence="13 14">OTSz_A_272</strain>
    </source>
</reference>
<dbReference type="InterPro" id="IPR014729">
    <property type="entry name" value="Rossmann-like_a/b/a_fold"/>
</dbReference>
<name>A0A1B1AMX5_9PROT</name>
<feature type="domain" description="DALR anticodon binding" evidence="11">
    <location>
        <begin position="482"/>
        <end position="596"/>
    </location>
</feature>
<evidence type="ECO:0000313" key="13">
    <source>
        <dbReference type="EMBL" id="ANP47928.1"/>
    </source>
</evidence>
<dbReference type="InterPro" id="IPR001412">
    <property type="entry name" value="aa-tRNA-synth_I_CS"/>
</dbReference>
<keyword evidence="6 9" id="KW-0648">Protein biosynthesis</keyword>
<organism evidence="13 14">
    <name type="scientific">Candidatus Viadribacter manganicus</name>
    <dbReference type="NCBI Taxonomy" id="1759059"/>
    <lineage>
        <taxon>Bacteria</taxon>
        <taxon>Pseudomonadati</taxon>
        <taxon>Pseudomonadota</taxon>
        <taxon>Alphaproteobacteria</taxon>
        <taxon>Hyphomonadales</taxon>
        <taxon>Hyphomonadaceae</taxon>
        <taxon>Candidatus Viadribacter</taxon>
    </lineage>
</organism>
<dbReference type="HAMAP" id="MF_00123">
    <property type="entry name" value="Arg_tRNA_synth"/>
    <property type="match status" value="1"/>
</dbReference>
<dbReference type="GO" id="GO:0005524">
    <property type="term" value="F:ATP binding"/>
    <property type="evidence" value="ECO:0007669"/>
    <property type="project" value="UniProtKB-UniRule"/>
</dbReference>
<evidence type="ECO:0000256" key="5">
    <source>
        <dbReference type="ARBA" id="ARBA00022840"/>
    </source>
</evidence>
<keyword evidence="4 9" id="KW-0547">Nucleotide-binding</keyword>
<proteinExistence type="inferred from homology"/>
<feature type="short sequence motif" description="'HIGH' region" evidence="9">
    <location>
        <begin position="123"/>
        <end position="133"/>
    </location>
</feature>
<dbReference type="InterPro" id="IPR035684">
    <property type="entry name" value="ArgRS_core"/>
</dbReference>
<dbReference type="InParanoid" id="A0A1B1AMX5"/>
<keyword evidence="5 9" id="KW-0067">ATP-binding</keyword>
<dbReference type="InterPro" id="IPR009080">
    <property type="entry name" value="tRNAsynth_Ia_anticodon-bd"/>
</dbReference>
<evidence type="ECO:0000256" key="8">
    <source>
        <dbReference type="ARBA" id="ARBA00049339"/>
    </source>
</evidence>
<keyword evidence="14" id="KW-1185">Reference proteome</keyword>
<dbReference type="SUPFAM" id="SSF52374">
    <property type="entry name" value="Nucleotidylyl transferase"/>
    <property type="match status" value="1"/>
</dbReference>